<dbReference type="InterPro" id="IPR037232">
    <property type="entry name" value="NADH_quin_OxRdtase_su_C/D-like"/>
</dbReference>
<evidence type="ECO:0000313" key="4">
    <source>
        <dbReference type="Proteomes" id="UP000494245"/>
    </source>
</evidence>
<reference evidence="3 4" key="1">
    <citation type="submission" date="2020-04" db="EMBL/GenBank/DDBJ databases">
        <authorList>
            <consortium name="Desulfovibrio sp. FSS-1 genome sequencing consortium"/>
            <person name="Shimoshige H."/>
            <person name="Kobayashi H."/>
            <person name="Maekawa T."/>
        </authorList>
    </citation>
    <scope>NUCLEOTIDE SEQUENCE [LARGE SCALE GENOMIC DNA]</scope>
    <source>
        <strain evidence="3 4">SIID29052-01</strain>
    </source>
</reference>
<dbReference type="SUPFAM" id="SSF143243">
    <property type="entry name" value="Nqo5-like"/>
    <property type="match status" value="1"/>
</dbReference>
<dbReference type="GO" id="GO:0016491">
    <property type="term" value="F:oxidoreductase activity"/>
    <property type="evidence" value="ECO:0007669"/>
    <property type="project" value="UniProtKB-KW"/>
</dbReference>
<feature type="domain" description="NADH:ubiquinone oxidoreductase 30kDa subunit" evidence="2">
    <location>
        <begin position="41"/>
        <end position="143"/>
    </location>
</feature>
<evidence type="ECO:0000259" key="2">
    <source>
        <dbReference type="Pfam" id="PF00329"/>
    </source>
</evidence>
<dbReference type="AlphaFoldDB" id="A0A6V8LX88"/>
<dbReference type="Proteomes" id="UP000494245">
    <property type="component" value="Unassembled WGS sequence"/>
</dbReference>
<protein>
    <submittedName>
        <fullName evidence="3">NADH-quinone oxidoreductase subunit 5</fullName>
        <ecNumber evidence="3">1.6.5.11</ecNumber>
    </submittedName>
</protein>
<gene>
    <name evidence="3" type="primary">nqo5</name>
    <name evidence="3" type="ORF">NNJEOMEG_02536</name>
</gene>
<accession>A0A6V8LX88</accession>
<dbReference type="PANTHER" id="PTHR10884:SF14">
    <property type="entry name" value="NADH DEHYDROGENASE [UBIQUINONE] IRON-SULFUR PROTEIN 3, MITOCHONDRIAL"/>
    <property type="match status" value="1"/>
</dbReference>
<keyword evidence="3" id="KW-0560">Oxidoreductase</keyword>
<reference evidence="3 4" key="2">
    <citation type="submission" date="2020-05" db="EMBL/GenBank/DDBJ databases">
        <title>Draft genome sequence of Desulfovibrio sp. strainFSS-1.</title>
        <authorList>
            <person name="Shimoshige H."/>
            <person name="Kobayashi H."/>
            <person name="Maekawa T."/>
        </authorList>
    </citation>
    <scope>NUCLEOTIDE SEQUENCE [LARGE SCALE GENOMIC DNA]</scope>
    <source>
        <strain evidence="3 4">SIID29052-01</strain>
    </source>
</reference>
<sequence>MNEIAHKNLHDAVTGLLGEDAIHWTRDLNRNAFGWVKLCESETLKALAPRLAAVRARLMAITAYRADKYARLEGREIAYHFDLDGVVLTVNVCVHSEPPRVPSIARWFRNADWNEREFMELYGIEVENHPNPRRLFLDQSLDQGELDRLIPLSTMMNGASTKTLWEKVFVGVDMPQWARESK</sequence>
<dbReference type="EMBL" id="BLTE01000011">
    <property type="protein sequence ID" value="GFK94689.1"/>
    <property type="molecule type" value="Genomic_DNA"/>
</dbReference>
<proteinExistence type="inferred from homology"/>
<dbReference type="RefSeq" id="WP_173084998.1">
    <property type="nucleotide sequence ID" value="NZ_BLTE01000011.1"/>
</dbReference>
<dbReference type="PANTHER" id="PTHR10884">
    <property type="entry name" value="NADH DEHYDROGENASE UBIQUINONE IRON-SULFUR PROTEIN 3"/>
    <property type="match status" value="1"/>
</dbReference>
<dbReference type="EC" id="1.6.5.11" evidence="3"/>
<dbReference type="Gene3D" id="3.30.460.80">
    <property type="entry name" value="NADH:ubiquinone oxidoreductase, 30kDa subunit"/>
    <property type="match status" value="1"/>
</dbReference>
<dbReference type="GO" id="GO:0008137">
    <property type="term" value="F:NADH dehydrogenase (ubiquinone) activity"/>
    <property type="evidence" value="ECO:0007669"/>
    <property type="project" value="InterPro"/>
</dbReference>
<evidence type="ECO:0000313" key="3">
    <source>
        <dbReference type="EMBL" id="GFK94689.1"/>
    </source>
</evidence>
<dbReference type="InterPro" id="IPR001268">
    <property type="entry name" value="NADH_UbQ_OxRdtase_30kDa_su"/>
</dbReference>
<comment type="caution">
    <text evidence="3">The sequence shown here is derived from an EMBL/GenBank/DDBJ whole genome shotgun (WGS) entry which is preliminary data.</text>
</comment>
<organism evidence="3 4">
    <name type="scientific">Fundidesulfovibrio magnetotacticus</name>
    <dbReference type="NCBI Taxonomy" id="2730080"/>
    <lineage>
        <taxon>Bacteria</taxon>
        <taxon>Pseudomonadati</taxon>
        <taxon>Thermodesulfobacteriota</taxon>
        <taxon>Desulfovibrionia</taxon>
        <taxon>Desulfovibrionales</taxon>
        <taxon>Desulfovibrionaceae</taxon>
        <taxon>Fundidesulfovibrio</taxon>
    </lineage>
</organism>
<keyword evidence="4" id="KW-1185">Reference proteome</keyword>
<dbReference type="Pfam" id="PF00329">
    <property type="entry name" value="Complex1_30kDa"/>
    <property type="match status" value="1"/>
</dbReference>
<comment type="similarity">
    <text evidence="1">Belongs to the complex I 30 kDa subunit family.</text>
</comment>
<name>A0A6V8LX88_9BACT</name>
<evidence type="ECO:0000256" key="1">
    <source>
        <dbReference type="ARBA" id="ARBA00007569"/>
    </source>
</evidence>